<sequence length="105" mass="12031">MSARRGVYRRAECHLFLSADLGVKIFNGARQSARCVTRIIEISLSKLFLGLLSVFQQIVALFEASKLFIRLDPLLKRFPRLRRLVSSQPLIRRFVLFRLVKAGVA</sequence>
<evidence type="ECO:0000313" key="3">
    <source>
        <dbReference type="Proteomes" id="UP001312908"/>
    </source>
</evidence>
<keyword evidence="1" id="KW-0812">Transmembrane</keyword>
<dbReference type="EMBL" id="JAWJZY010000004">
    <property type="protein sequence ID" value="MEE8659289.1"/>
    <property type="molecule type" value="Genomic_DNA"/>
</dbReference>
<reference evidence="2 3" key="1">
    <citation type="submission" date="2023-10" db="EMBL/GenBank/DDBJ databases">
        <title>Sorlinia euscelidii gen. nov., sp. nov., an acetic acid bacteria isolated from the gut of Euscelidius variegatus emitter.</title>
        <authorList>
            <person name="Michoud G."/>
            <person name="Marasco R."/>
            <person name="Seferji K."/>
            <person name="Gonella E."/>
            <person name="Garuglieri E."/>
            <person name="Alma A."/>
            <person name="Mapelli F."/>
            <person name="Borin S."/>
            <person name="Daffonchio D."/>
            <person name="Crotti E."/>
        </authorList>
    </citation>
    <scope>NUCLEOTIDE SEQUENCE [LARGE SCALE GENOMIC DNA]</scope>
    <source>
        <strain evidence="2 3">EV16P</strain>
    </source>
</reference>
<keyword evidence="1" id="KW-0472">Membrane</keyword>
<evidence type="ECO:0000256" key="1">
    <source>
        <dbReference type="SAM" id="Phobius"/>
    </source>
</evidence>
<name>A0ABU7U369_9PROT</name>
<organism evidence="2 3">
    <name type="scientific">Sorlinia euscelidii</name>
    <dbReference type="NCBI Taxonomy" id="3081148"/>
    <lineage>
        <taxon>Bacteria</taxon>
        <taxon>Pseudomonadati</taxon>
        <taxon>Pseudomonadota</taxon>
        <taxon>Alphaproteobacteria</taxon>
        <taxon>Acetobacterales</taxon>
        <taxon>Acetobacteraceae</taxon>
        <taxon>Sorlinia</taxon>
    </lineage>
</organism>
<dbReference type="Proteomes" id="UP001312908">
    <property type="component" value="Unassembled WGS sequence"/>
</dbReference>
<proteinExistence type="predicted"/>
<gene>
    <name evidence="2" type="ORF">DOFOFD_09740</name>
</gene>
<feature type="transmembrane region" description="Helical" evidence="1">
    <location>
        <begin position="47"/>
        <end position="69"/>
    </location>
</feature>
<keyword evidence="1" id="KW-1133">Transmembrane helix</keyword>
<comment type="caution">
    <text evidence="2">The sequence shown here is derived from an EMBL/GenBank/DDBJ whole genome shotgun (WGS) entry which is preliminary data.</text>
</comment>
<evidence type="ECO:0000313" key="2">
    <source>
        <dbReference type="EMBL" id="MEE8659289.1"/>
    </source>
</evidence>
<accession>A0ABU7U369</accession>
<protein>
    <submittedName>
        <fullName evidence="2">Uncharacterized protein</fullName>
    </submittedName>
</protein>
<keyword evidence="3" id="KW-1185">Reference proteome</keyword>